<feature type="compositionally biased region" description="Polar residues" evidence="3">
    <location>
        <begin position="78"/>
        <end position="88"/>
    </location>
</feature>
<dbReference type="FunCoup" id="A0A1S3CNV2">
    <property type="interactions" value="324"/>
</dbReference>
<feature type="coiled-coil region" evidence="2">
    <location>
        <begin position="722"/>
        <end position="749"/>
    </location>
</feature>
<dbReference type="SUPFAM" id="SSF57850">
    <property type="entry name" value="RING/U-box"/>
    <property type="match status" value="1"/>
</dbReference>
<dbReference type="GO" id="GO:0008270">
    <property type="term" value="F:zinc ion binding"/>
    <property type="evidence" value="ECO:0007669"/>
    <property type="project" value="UniProtKB-KW"/>
</dbReference>
<dbReference type="PANTHER" id="PTHR46519:SF3">
    <property type="entry name" value="RING_U-BOX SUPERFAMILY PROTEIN"/>
    <property type="match status" value="1"/>
</dbReference>
<reference evidence="6" key="1">
    <citation type="submission" date="2025-08" db="UniProtKB">
        <authorList>
            <consortium name="RefSeq"/>
        </authorList>
    </citation>
    <scope>IDENTIFICATION</scope>
    <source>
        <tissue evidence="6">Stem</tissue>
    </source>
</reference>
<dbReference type="PROSITE" id="PS50089">
    <property type="entry name" value="ZF_RING_2"/>
    <property type="match status" value="1"/>
</dbReference>
<feature type="region of interest" description="Disordered" evidence="3">
    <location>
        <begin position="358"/>
        <end position="423"/>
    </location>
</feature>
<dbReference type="InterPro" id="IPR001841">
    <property type="entry name" value="Znf_RING"/>
</dbReference>
<dbReference type="AlphaFoldDB" id="A0A1S3CNV2"/>
<evidence type="ECO:0000256" key="3">
    <source>
        <dbReference type="SAM" id="MobiDB-lite"/>
    </source>
</evidence>
<accession>A0A1S3CNV2</accession>
<dbReference type="RefSeq" id="XP_008465429.1">
    <property type="nucleotide sequence ID" value="XM_008467207.3"/>
</dbReference>
<feature type="domain" description="RING-type" evidence="4">
    <location>
        <begin position="794"/>
        <end position="833"/>
    </location>
</feature>
<dbReference type="Proteomes" id="UP001652600">
    <property type="component" value="Chromosome 11"/>
</dbReference>
<feature type="region of interest" description="Disordered" evidence="3">
    <location>
        <begin position="313"/>
        <end position="339"/>
    </location>
</feature>
<feature type="compositionally biased region" description="Polar residues" evidence="3">
    <location>
        <begin position="404"/>
        <end position="414"/>
    </location>
</feature>
<feature type="region of interest" description="Disordered" evidence="3">
    <location>
        <begin position="456"/>
        <end position="511"/>
    </location>
</feature>
<evidence type="ECO:0000313" key="6">
    <source>
        <dbReference type="RefSeq" id="XP_008465429.1"/>
    </source>
</evidence>
<dbReference type="InParanoid" id="A0A1S3CNV2"/>
<keyword evidence="1" id="KW-0863">Zinc-finger</keyword>
<evidence type="ECO:0000259" key="4">
    <source>
        <dbReference type="PROSITE" id="PS50089"/>
    </source>
</evidence>
<dbReference type="CDD" id="cd16647">
    <property type="entry name" value="mRING-HC-C3HC5_NEU1"/>
    <property type="match status" value="1"/>
</dbReference>
<evidence type="ECO:0000256" key="1">
    <source>
        <dbReference type="PROSITE-ProRule" id="PRU00175"/>
    </source>
</evidence>
<feature type="compositionally biased region" description="Basic and acidic residues" evidence="3">
    <location>
        <begin position="373"/>
        <end position="388"/>
    </location>
</feature>
<evidence type="ECO:0000313" key="5">
    <source>
        <dbReference type="Proteomes" id="UP001652600"/>
    </source>
</evidence>
<dbReference type="KEGG" id="cmo:103503044"/>
<feature type="region of interest" description="Disordered" evidence="3">
    <location>
        <begin position="55"/>
        <end position="88"/>
    </location>
</feature>
<dbReference type="InterPro" id="IPR013083">
    <property type="entry name" value="Znf_RING/FYVE/PHD"/>
</dbReference>
<dbReference type="Gene3D" id="3.30.40.10">
    <property type="entry name" value="Zinc/RING finger domain, C3HC4 (zinc finger)"/>
    <property type="match status" value="1"/>
</dbReference>
<feature type="region of interest" description="Disordered" evidence="3">
    <location>
        <begin position="639"/>
        <end position="696"/>
    </location>
</feature>
<organism evidence="5 6">
    <name type="scientific">Cucumis melo</name>
    <name type="common">Muskmelon</name>
    <dbReference type="NCBI Taxonomy" id="3656"/>
    <lineage>
        <taxon>Eukaryota</taxon>
        <taxon>Viridiplantae</taxon>
        <taxon>Streptophyta</taxon>
        <taxon>Embryophyta</taxon>
        <taxon>Tracheophyta</taxon>
        <taxon>Spermatophyta</taxon>
        <taxon>Magnoliopsida</taxon>
        <taxon>eudicotyledons</taxon>
        <taxon>Gunneridae</taxon>
        <taxon>Pentapetalae</taxon>
        <taxon>rosids</taxon>
        <taxon>fabids</taxon>
        <taxon>Cucurbitales</taxon>
        <taxon>Cucurbitaceae</taxon>
        <taxon>Benincaseae</taxon>
        <taxon>Cucumis</taxon>
    </lineage>
</organism>
<proteinExistence type="predicted"/>
<feature type="compositionally biased region" description="Basic and acidic residues" evidence="3">
    <location>
        <begin position="639"/>
        <end position="650"/>
    </location>
</feature>
<name>A0A1S3CNV2_CUCME</name>
<dbReference type="PANTHER" id="PTHR46519">
    <property type="entry name" value="RING/U-BOX SUPERFAMILY PROTEIN"/>
    <property type="match status" value="1"/>
</dbReference>
<keyword evidence="2" id="KW-0175">Coiled coil</keyword>
<keyword evidence="5" id="KW-1185">Reference proteome</keyword>
<feature type="compositionally biased region" description="Basic and acidic residues" evidence="3">
    <location>
        <begin position="462"/>
        <end position="498"/>
    </location>
</feature>
<dbReference type="GeneID" id="103503044"/>
<keyword evidence="1" id="KW-0862">Zinc</keyword>
<keyword evidence="1" id="KW-0479">Metal-binding</keyword>
<dbReference type="eggNOG" id="KOG4172">
    <property type="taxonomic scope" value="Eukaryota"/>
</dbReference>
<evidence type="ECO:0000256" key="2">
    <source>
        <dbReference type="SAM" id="Coils"/>
    </source>
</evidence>
<feature type="compositionally biased region" description="Basic and acidic residues" evidence="3">
    <location>
        <begin position="61"/>
        <end position="75"/>
    </location>
</feature>
<gene>
    <name evidence="6" type="primary">LOC103503044</name>
</gene>
<dbReference type="OrthoDB" id="6078042at2759"/>
<protein>
    <submittedName>
        <fullName evidence="6">Uncharacterized protein LOC103503044 isoform X1</fullName>
    </submittedName>
</protein>
<sequence length="845" mass="95324">MAIAGLHNVSVLDSSFLRESQSQASRQLGNESSVSTRASSLRRIWRGLEDEQVVRSTQESISERSTDLSRTEAAEGRSTVQGDDSENMGMNISENDIDTWSDVQTVSQNDDEESGEFGVVERERVRQIFREWMNSGVGEQTPNVSQMNNGSRAEWLGETEQERVRMIREWVQKNSQQRGTHGVNGEVQTAEIGAQVAQRSDGLVGSQNEGRIQHARRGIRRLCGRQALLDMVKKAERERQREIQVLSEQQAVSGFAHRNRIQSLLKSRFLRNSRLTVNARSVSVAESELGLLRRRHTVSGLSREGFFSRLDSSVQSQASSRHSDTTSNSDDGDSLTDLNRTGSFEVLDDLREHSGIINVESHEGSHSTGLSEVRPDLEESTSEARKEPVPVVESSEEQVAESGLASQTADINSTEMRDDSGQGMRSILQETASNLLYREIPQIDGEDHTSVLDTEPSIQQDNTRDENVHDGSVLDHSERSQDNDLESVDPHESNTRDEPNEDLGTVVEPNDRQASGFQHDEWENSIEEDINETHLESIATNWSEEFLSTTYRGDIHLQNAPEASHENAIFVEDVPNWFEGLPNREATSSRRLETFYFPEDDNAHNGEIRELLSRRSVSTLLSSGFRESLDQLIQSYVERQGHGTGNRDMDEMMPPYTSAEQEQEHDRQSEGQAGSVESHSLALPLPLPPTLPSRQLWDNELSNGSWSRRDFRQQFGADWEIINDLRIDMSRLQQRMSNLQRMLETCMDMQLELQRSIKQEVSSALNRAAGSEEMFEDSLPDDEPKWDRVRKGICCICCDNHIDALLYRCGHMCTCSKCANELVDARGKCPMCHAPILEVIRAYSL</sequence>
<dbReference type="Pfam" id="PF13920">
    <property type="entry name" value="zf-C3HC4_3"/>
    <property type="match status" value="1"/>
</dbReference>